<dbReference type="SMART" id="SM00567">
    <property type="entry name" value="EZ_HEAT"/>
    <property type="match status" value="4"/>
</dbReference>
<evidence type="ECO:0000256" key="2">
    <source>
        <dbReference type="ARBA" id="ARBA00022738"/>
    </source>
</evidence>
<keyword evidence="2" id="KW-0605">Phycobilisome</keyword>
<evidence type="ECO:0000256" key="3">
    <source>
        <dbReference type="SAM" id="MobiDB-lite"/>
    </source>
</evidence>
<feature type="region of interest" description="Disordered" evidence="3">
    <location>
        <begin position="53"/>
        <end position="76"/>
    </location>
</feature>
<proteinExistence type="predicted"/>
<dbReference type="RefSeq" id="WP_124143442.1">
    <property type="nucleotide sequence ID" value="NZ_CAWOKI010000345.1"/>
</dbReference>
<dbReference type="SUPFAM" id="SSF48371">
    <property type="entry name" value="ARM repeat"/>
    <property type="match status" value="1"/>
</dbReference>
<name>A0A3N6RA22_9CYAN</name>
<comment type="caution">
    <text evidence="4">The sequence shown here is derived from an EMBL/GenBank/DDBJ whole genome shotgun (WGS) entry which is preliminary data.</text>
</comment>
<dbReference type="Pfam" id="PF13646">
    <property type="entry name" value="HEAT_2"/>
    <property type="match status" value="1"/>
</dbReference>
<evidence type="ECO:0000256" key="1">
    <source>
        <dbReference type="ARBA" id="ARBA00022549"/>
    </source>
</evidence>
<evidence type="ECO:0000313" key="4">
    <source>
        <dbReference type="EMBL" id="RQH31832.1"/>
    </source>
</evidence>
<sequence>MTQNNDSRSDISLEEKLQRLQNILEKVKSDLTGRELAEILWFAVQIEGGKPLQTSTSAQFPKPPFPEHQIESPSLASKAIPETSASQTKKEKAAEVYLPKTSTTGTTIKIPAAPALRNTLALARAIRPLMRKISSSTEKILDEPTTVRRIVDEKIWLPILKPAPQKWLELALVIEESNSTIIWKQTIQELQEFLAYHGAFRDVRVWRLEMNGTKAQLFPNISKNKQQRPRNPKEIIHPRGQRLVLLVSDCVSISWRNGSIYPLLSLWGDRGLLTILQLFPERLWHRTGLIQGISTQLSSLTPGTFNSQLKAEWEIGDELEEEEELTDVVKVPVITLEAQSFASWSRVIAGFSSNTTAGFIFSPILVESEIYSPQPQEETITAQERVSRFRATASKLARRLAGLIAGAPVSFPVVNLIQQTMLPQSKQVHAAEVFMSGLLKRVSLEETEVEYIEYEFYDGVRELLLQSVPKSQTLLVIEKVSEYITKRLGLSVLEFEARLLASSSDSELRPFARLKAQVLGQLEGNLVLLTDFQSNNLEELLSQRKWEEIESLIRHDPELTVQKLDDFLYPLETKHPDRYVREAAVRALGRMIDADVTQKILLQAVEPIVQTLRKDEISQVRDATKESLEKIYYKVREQLKQPSPHPNIIQVDRTWRRENNQEASRFYHEILHEYLQIEGFSELPSSKSEAVKLLTKFLRQLNDLDILAATARELGEKGSPAADSAVPELIKALDFNNKNSDRYLRQEAAITLGRLTPTIEIVDALNKACRQDVIKQVREVASQALEKIANLDTLIGKRAKRHLQLMHPDRLQKLEIGIETSIETLRYLSNFSSLSNELLDRLIEAAETLGNCQEPEFMDDANNVLIKVLENENPSIVAAAADALGKIGNLLTLKPLLGKLKKVERGDWIAREYIVRALGNLQSKLSEEDENIDPTPVINALIDRWRNDPISSVREEVEPALDKIYQITRHPIAYKALKKYPDYNQQNVANFYKKFFDEFPITNK</sequence>
<dbReference type="NCBIfam" id="NF041121">
    <property type="entry name" value="SAV_2336_NTERM"/>
    <property type="match status" value="1"/>
</dbReference>
<dbReference type="GO" id="GO:0030089">
    <property type="term" value="C:phycobilisome"/>
    <property type="evidence" value="ECO:0007669"/>
    <property type="project" value="UniProtKB-KW"/>
</dbReference>
<gene>
    <name evidence="4" type="ORF">D5R40_22975</name>
</gene>
<dbReference type="PANTHER" id="PTHR12697:SF20">
    <property type="entry name" value="HEAT REPEAT-CONTAINING PROTEIN 4"/>
    <property type="match status" value="1"/>
</dbReference>
<dbReference type="PANTHER" id="PTHR12697">
    <property type="entry name" value="PBS LYASE HEAT-LIKE PROTEIN"/>
    <property type="match status" value="1"/>
</dbReference>
<dbReference type="GO" id="GO:0019135">
    <property type="term" value="F:deoxyhypusine monooxygenase activity"/>
    <property type="evidence" value="ECO:0007669"/>
    <property type="project" value="TreeGrafter"/>
</dbReference>
<dbReference type="OrthoDB" id="3981129at2"/>
<dbReference type="InterPro" id="IPR011989">
    <property type="entry name" value="ARM-like"/>
</dbReference>
<dbReference type="Gene3D" id="1.25.10.10">
    <property type="entry name" value="Leucine-rich Repeat Variant"/>
    <property type="match status" value="3"/>
</dbReference>
<dbReference type="InterPro" id="IPR047738">
    <property type="entry name" value="SAV_2336-like_N"/>
</dbReference>
<dbReference type="InterPro" id="IPR016024">
    <property type="entry name" value="ARM-type_fold"/>
</dbReference>
<reference evidence="4 5" key="1">
    <citation type="journal article" date="2018" name="ACS Chem. Biol.">
        <title>Ketoreductase domain dysfunction expands chemodiversity: malyngamide biosynthesis in the cyanobacterium Okeania hirsuta.</title>
        <authorList>
            <person name="Moss N.A."/>
            <person name="Leao T."/>
            <person name="Rankin M."/>
            <person name="McCullough T.M."/>
            <person name="Qu P."/>
            <person name="Korobeynikov A."/>
            <person name="Smith J.L."/>
            <person name="Gerwick L."/>
            <person name="Gerwick W.H."/>
        </authorList>
    </citation>
    <scope>NUCLEOTIDE SEQUENCE [LARGE SCALE GENOMIC DNA]</scope>
    <source>
        <strain evidence="4 5">PAB10Feb10-1</strain>
    </source>
</reference>
<keyword evidence="1" id="KW-0042">Antenna complex</keyword>
<dbReference type="AlphaFoldDB" id="A0A3N6RA22"/>
<keyword evidence="5" id="KW-1185">Reference proteome</keyword>
<dbReference type="InterPro" id="IPR004155">
    <property type="entry name" value="PBS_lyase_HEAT"/>
</dbReference>
<organism evidence="4 5">
    <name type="scientific">Okeania hirsuta</name>
    <dbReference type="NCBI Taxonomy" id="1458930"/>
    <lineage>
        <taxon>Bacteria</taxon>
        <taxon>Bacillati</taxon>
        <taxon>Cyanobacteriota</taxon>
        <taxon>Cyanophyceae</taxon>
        <taxon>Oscillatoriophycideae</taxon>
        <taxon>Oscillatoriales</taxon>
        <taxon>Microcoleaceae</taxon>
        <taxon>Okeania</taxon>
    </lineage>
</organism>
<evidence type="ECO:0008006" key="6">
    <source>
        <dbReference type="Google" id="ProtNLM"/>
    </source>
</evidence>
<dbReference type="EMBL" id="RCBY01000163">
    <property type="protein sequence ID" value="RQH31832.1"/>
    <property type="molecule type" value="Genomic_DNA"/>
</dbReference>
<dbReference type="Proteomes" id="UP000269154">
    <property type="component" value="Unassembled WGS sequence"/>
</dbReference>
<protein>
    <recommendedName>
        <fullName evidence="6">HEAT repeat domain-containing protein</fullName>
    </recommendedName>
</protein>
<accession>A0A3N6RA22</accession>
<evidence type="ECO:0000313" key="5">
    <source>
        <dbReference type="Proteomes" id="UP000269154"/>
    </source>
</evidence>